<dbReference type="SUPFAM" id="SSF54427">
    <property type="entry name" value="NTF2-like"/>
    <property type="match status" value="1"/>
</dbReference>
<dbReference type="AlphaFoldDB" id="A0A2T2N2T8"/>
<sequence length="551" mass="60266">MTLAARYQAFLASPTASALADNASLHYITTLTSLHDAPAILKHLAVQEKLLKKKAEKVLSTVEGPNGLSLDVETTLEFVAGGGAFLPGLDDNFVSDRTVTFPMVHIVHFDKDQKIDQIRLYWDQGSLLKQVDVIGARARNWPIRDGKEQTRLIATTAAVLADPDSATPSRRSTTSRGSNDVSGANTRRSTNNAMNDPHATLSLFEARSVEESSYSSQSIAPRAQSAKPPPRDLSEVFVGEGDEGTDGSVTSDSPNKQGIPVKSGAGKNFKPNRLFDEAEEEHAAATPLSVRTNPKKYSHFEFGDEGEATPKVRETSRPPTKSKHTSQWGFEDFVTPDKPKPKVLGQNVRHFGWSDDEVGPFFQPQSIEVAPAPRLYPSKRYADVMVKQDEGSPVRRPVVHKARPDSEAHFDFVDEATPEAQRQQPSQKGRNQSKNLGLYTDHVLDAESAGDDGKQPLSDVTTAIKNENRKKDFGSQWEMADNSPATKPNEYKINIAGNGMGGRKGTESTWSLYDESPEQSKKENVRGGSGIRTTGDGMGGRKGADKSFWDF</sequence>
<feature type="compositionally biased region" description="Basic and acidic residues" evidence="1">
    <location>
        <begin position="402"/>
        <end position="412"/>
    </location>
</feature>
<feature type="region of interest" description="Disordered" evidence="1">
    <location>
        <begin position="401"/>
        <end position="435"/>
    </location>
</feature>
<evidence type="ECO:0000313" key="2">
    <source>
        <dbReference type="EMBL" id="PSN59338.1"/>
    </source>
</evidence>
<dbReference type="Gene3D" id="3.10.450.50">
    <property type="match status" value="1"/>
</dbReference>
<feature type="region of interest" description="Disordered" evidence="1">
    <location>
        <begin position="478"/>
        <end position="551"/>
    </location>
</feature>
<accession>A0A2T2N2T8</accession>
<dbReference type="Proteomes" id="UP000240883">
    <property type="component" value="Unassembled WGS sequence"/>
</dbReference>
<keyword evidence="3" id="KW-1185">Reference proteome</keyword>
<evidence type="ECO:0000313" key="3">
    <source>
        <dbReference type="Proteomes" id="UP000240883"/>
    </source>
</evidence>
<dbReference type="STRING" id="1448308.A0A2T2N2T8"/>
<feature type="compositionally biased region" description="Basic and acidic residues" evidence="1">
    <location>
        <begin position="542"/>
        <end position="551"/>
    </location>
</feature>
<protein>
    <recommendedName>
        <fullName evidence="4">NTF2-like protein</fullName>
    </recommendedName>
</protein>
<feature type="compositionally biased region" description="Polar residues" evidence="1">
    <location>
        <begin position="420"/>
        <end position="435"/>
    </location>
</feature>
<organism evidence="2 3">
    <name type="scientific">Corynespora cassiicola Philippines</name>
    <dbReference type="NCBI Taxonomy" id="1448308"/>
    <lineage>
        <taxon>Eukaryota</taxon>
        <taxon>Fungi</taxon>
        <taxon>Dikarya</taxon>
        <taxon>Ascomycota</taxon>
        <taxon>Pezizomycotina</taxon>
        <taxon>Dothideomycetes</taxon>
        <taxon>Pleosporomycetidae</taxon>
        <taxon>Pleosporales</taxon>
        <taxon>Corynesporascaceae</taxon>
        <taxon>Corynespora</taxon>
    </lineage>
</organism>
<feature type="region of interest" description="Disordered" evidence="1">
    <location>
        <begin position="213"/>
        <end position="268"/>
    </location>
</feature>
<feature type="compositionally biased region" description="Polar residues" evidence="1">
    <location>
        <begin position="179"/>
        <end position="194"/>
    </location>
</feature>
<dbReference type="OrthoDB" id="1162399at2759"/>
<feature type="region of interest" description="Disordered" evidence="1">
    <location>
        <begin position="159"/>
        <end position="197"/>
    </location>
</feature>
<name>A0A2T2N2T8_CORCC</name>
<feature type="region of interest" description="Disordered" evidence="1">
    <location>
        <begin position="300"/>
        <end position="341"/>
    </location>
</feature>
<dbReference type="EMBL" id="KZ678157">
    <property type="protein sequence ID" value="PSN59338.1"/>
    <property type="molecule type" value="Genomic_DNA"/>
</dbReference>
<feature type="compositionally biased region" description="Low complexity" evidence="1">
    <location>
        <begin position="165"/>
        <end position="178"/>
    </location>
</feature>
<feature type="compositionally biased region" description="Polar residues" evidence="1">
    <location>
        <begin position="247"/>
        <end position="256"/>
    </location>
</feature>
<evidence type="ECO:0000256" key="1">
    <source>
        <dbReference type="SAM" id="MobiDB-lite"/>
    </source>
</evidence>
<evidence type="ECO:0008006" key="4">
    <source>
        <dbReference type="Google" id="ProtNLM"/>
    </source>
</evidence>
<feature type="compositionally biased region" description="Basic and acidic residues" evidence="1">
    <location>
        <begin position="300"/>
        <end position="316"/>
    </location>
</feature>
<dbReference type="InterPro" id="IPR032710">
    <property type="entry name" value="NTF2-like_dom_sf"/>
</dbReference>
<proteinExistence type="predicted"/>
<reference evidence="2 3" key="1">
    <citation type="journal article" date="2018" name="Front. Microbiol.">
        <title>Genome-Wide Analysis of Corynespora cassiicola Leaf Fall Disease Putative Effectors.</title>
        <authorList>
            <person name="Lopez D."/>
            <person name="Ribeiro S."/>
            <person name="Label P."/>
            <person name="Fumanal B."/>
            <person name="Venisse J.S."/>
            <person name="Kohler A."/>
            <person name="de Oliveira R.R."/>
            <person name="Labutti K."/>
            <person name="Lipzen A."/>
            <person name="Lail K."/>
            <person name="Bauer D."/>
            <person name="Ohm R.A."/>
            <person name="Barry K.W."/>
            <person name="Spatafora J."/>
            <person name="Grigoriev I.V."/>
            <person name="Martin F.M."/>
            <person name="Pujade-Renaud V."/>
        </authorList>
    </citation>
    <scope>NUCLEOTIDE SEQUENCE [LARGE SCALE GENOMIC DNA]</scope>
    <source>
        <strain evidence="2 3">Philippines</strain>
    </source>
</reference>
<gene>
    <name evidence="2" type="ORF">BS50DRAFT_605305</name>
</gene>